<organism evidence="3 4">
    <name type="scientific">Plectus sambesii</name>
    <dbReference type="NCBI Taxonomy" id="2011161"/>
    <lineage>
        <taxon>Eukaryota</taxon>
        <taxon>Metazoa</taxon>
        <taxon>Ecdysozoa</taxon>
        <taxon>Nematoda</taxon>
        <taxon>Chromadorea</taxon>
        <taxon>Plectida</taxon>
        <taxon>Plectina</taxon>
        <taxon>Plectoidea</taxon>
        <taxon>Plectidae</taxon>
        <taxon>Plectus</taxon>
    </lineage>
</organism>
<proteinExistence type="predicted"/>
<evidence type="ECO:0000259" key="2">
    <source>
        <dbReference type="PROSITE" id="PS50181"/>
    </source>
</evidence>
<evidence type="ECO:0000256" key="1">
    <source>
        <dbReference type="SAM" id="MobiDB-lite"/>
    </source>
</evidence>
<dbReference type="SUPFAM" id="SSF81383">
    <property type="entry name" value="F-box domain"/>
    <property type="match status" value="1"/>
</dbReference>
<dbReference type="CDD" id="cd09917">
    <property type="entry name" value="F-box_SF"/>
    <property type="match status" value="1"/>
</dbReference>
<dbReference type="InterPro" id="IPR001810">
    <property type="entry name" value="F-box_dom"/>
</dbReference>
<sequence>MKSAKRPHLSPPPSSHQKRISFKKSPVDVNVLPSEVLMAIFHFLPAKAIPKARIVCRRWNHLINSNADNLPKIYIEDISIAGGEDDSNVLCVQFDHHRRSINESFEWLLNSASKMRPSMQALLRHIVITSRLAFDNCKALTDAIFDELCQCSASFGERAGVALIRVDLRKITPNGLVRFLSSANSLFHFVDMDVVMVQQTFIADSSLAAITGGKLQRFHYVGFAINRQGKKVYDLKHVTGESLKHFAQSPTPLRDIALAYSSRIRPLDVISFIDAWQKNVHACKLSRVTLCHSSSVNYTLMEEPLLNSTFETRYFPRDRKFLIKHLTIADHVLEISLPARCDLVYKYDMGV</sequence>
<name>A0A914XKQ6_9BILA</name>
<dbReference type="Gene3D" id="3.80.10.10">
    <property type="entry name" value="Ribonuclease Inhibitor"/>
    <property type="match status" value="1"/>
</dbReference>
<dbReference type="PROSITE" id="PS50181">
    <property type="entry name" value="FBOX"/>
    <property type="match status" value="1"/>
</dbReference>
<dbReference type="SMART" id="SM00256">
    <property type="entry name" value="FBOX"/>
    <property type="match status" value="1"/>
</dbReference>
<evidence type="ECO:0000313" key="3">
    <source>
        <dbReference type="Proteomes" id="UP000887566"/>
    </source>
</evidence>
<keyword evidence="3" id="KW-1185">Reference proteome</keyword>
<feature type="domain" description="F-box" evidence="2">
    <location>
        <begin position="26"/>
        <end position="73"/>
    </location>
</feature>
<dbReference type="AlphaFoldDB" id="A0A914XKQ6"/>
<accession>A0A914XKQ6</accession>
<dbReference type="WBParaSite" id="PSAMB.scaffold8901size8182.g31899.t1">
    <property type="protein sequence ID" value="PSAMB.scaffold8901size8182.g31899.t1"/>
    <property type="gene ID" value="PSAMB.scaffold8901size8182.g31899"/>
</dbReference>
<dbReference type="Proteomes" id="UP000887566">
    <property type="component" value="Unplaced"/>
</dbReference>
<dbReference type="InterPro" id="IPR036047">
    <property type="entry name" value="F-box-like_dom_sf"/>
</dbReference>
<dbReference type="InterPro" id="IPR032675">
    <property type="entry name" value="LRR_dom_sf"/>
</dbReference>
<reference evidence="4" key="1">
    <citation type="submission" date="2022-11" db="UniProtKB">
        <authorList>
            <consortium name="WormBaseParasite"/>
        </authorList>
    </citation>
    <scope>IDENTIFICATION</scope>
</reference>
<dbReference type="Pfam" id="PF12937">
    <property type="entry name" value="F-box-like"/>
    <property type="match status" value="1"/>
</dbReference>
<evidence type="ECO:0000313" key="4">
    <source>
        <dbReference type="WBParaSite" id="PSAMB.scaffold8901size8182.g31899.t1"/>
    </source>
</evidence>
<protein>
    <submittedName>
        <fullName evidence="4">F-box domain-containing protein</fullName>
    </submittedName>
</protein>
<feature type="region of interest" description="Disordered" evidence="1">
    <location>
        <begin position="1"/>
        <end position="20"/>
    </location>
</feature>